<dbReference type="GO" id="GO:0008270">
    <property type="term" value="F:zinc ion binding"/>
    <property type="evidence" value="ECO:0007669"/>
    <property type="project" value="UniProtKB-KW"/>
</dbReference>
<evidence type="ECO:0000256" key="3">
    <source>
        <dbReference type="ARBA" id="ARBA00022833"/>
    </source>
</evidence>
<evidence type="ECO:0000256" key="1">
    <source>
        <dbReference type="ARBA" id="ARBA00022723"/>
    </source>
</evidence>
<feature type="domain" description="Zinc finger C3HC4 RING-type" evidence="4">
    <location>
        <begin position="63"/>
        <end position="89"/>
    </location>
</feature>
<name>A0A3M6V633_POCDA</name>
<evidence type="ECO:0000313" key="6">
    <source>
        <dbReference type="Proteomes" id="UP000275408"/>
    </source>
</evidence>
<dbReference type="PANTHER" id="PTHR10131">
    <property type="entry name" value="TNF RECEPTOR ASSOCIATED FACTOR"/>
    <property type="match status" value="1"/>
</dbReference>
<keyword evidence="2" id="KW-0863">Zinc-finger</keyword>
<dbReference type="AlphaFoldDB" id="A0A3M6V633"/>
<dbReference type="SUPFAM" id="SSF49599">
    <property type="entry name" value="TRAF domain-like"/>
    <property type="match status" value="1"/>
</dbReference>
<dbReference type="Gene3D" id="3.30.40.10">
    <property type="entry name" value="Zinc/RING finger domain, C3HC4 (zinc finger)"/>
    <property type="match status" value="2"/>
</dbReference>
<keyword evidence="1" id="KW-0479">Metal-binding</keyword>
<dbReference type="InterPro" id="IPR018957">
    <property type="entry name" value="Znf_C3HC4_RING-type"/>
</dbReference>
<dbReference type="OrthoDB" id="5966301at2759"/>
<dbReference type="InterPro" id="IPR017907">
    <property type="entry name" value="Znf_RING_CS"/>
</dbReference>
<organism evidence="5 6">
    <name type="scientific">Pocillopora damicornis</name>
    <name type="common">Cauliflower coral</name>
    <name type="synonym">Millepora damicornis</name>
    <dbReference type="NCBI Taxonomy" id="46731"/>
    <lineage>
        <taxon>Eukaryota</taxon>
        <taxon>Metazoa</taxon>
        <taxon>Cnidaria</taxon>
        <taxon>Anthozoa</taxon>
        <taxon>Hexacorallia</taxon>
        <taxon>Scleractinia</taxon>
        <taxon>Astrocoeniina</taxon>
        <taxon>Pocilloporidae</taxon>
        <taxon>Pocillopora</taxon>
    </lineage>
</organism>
<keyword evidence="3" id="KW-0862">Zinc</keyword>
<keyword evidence="6" id="KW-1185">Reference proteome</keyword>
<dbReference type="PROSITE" id="PS00518">
    <property type="entry name" value="ZF_RING_1"/>
    <property type="match status" value="1"/>
</dbReference>
<dbReference type="GO" id="GO:0043122">
    <property type="term" value="P:regulation of canonical NF-kappaB signal transduction"/>
    <property type="evidence" value="ECO:0007669"/>
    <property type="project" value="TreeGrafter"/>
</dbReference>
<dbReference type="InterPro" id="IPR013083">
    <property type="entry name" value="Znf_RING/FYVE/PHD"/>
</dbReference>
<evidence type="ECO:0000259" key="4">
    <source>
        <dbReference type="Pfam" id="PF00097"/>
    </source>
</evidence>
<dbReference type="EMBL" id="RCHS01000017">
    <property type="protein sequence ID" value="RMX61406.1"/>
    <property type="molecule type" value="Genomic_DNA"/>
</dbReference>
<evidence type="ECO:0000256" key="2">
    <source>
        <dbReference type="ARBA" id="ARBA00022771"/>
    </source>
</evidence>
<comment type="caution">
    <text evidence="5">The sequence shown here is derived from an EMBL/GenBank/DDBJ whole genome shotgun (WGS) entry which is preliminary data.</text>
</comment>
<dbReference type="Proteomes" id="UP000275408">
    <property type="component" value="Unassembled WGS sequence"/>
</dbReference>
<reference evidence="5 6" key="1">
    <citation type="journal article" date="2018" name="Sci. Rep.">
        <title>Comparative analysis of the Pocillopora damicornis genome highlights role of immune system in coral evolution.</title>
        <authorList>
            <person name="Cunning R."/>
            <person name="Bay R.A."/>
            <person name="Gillette P."/>
            <person name="Baker A.C."/>
            <person name="Traylor-Knowles N."/>
        </authorList>
    </citation>
    <scope>NUCLEOTIDE SEQUENCE [LARGE SCALE GENOMIC DNA]</scope>
    <source>
        <strain evidence="5">RSMAS</strain>
        <tissue evidence="5">Whole animal</tissue>
    </source>
</reference>
<dbReference type="STRING" id="46731.A0A3M6V633"/>
<gene>
    <name evidence="5" type="ORF">pdam_00024639</name>
</gene>
<accession>A0A3M6V633</accession>
<dbReference type="SUPFAM" id="SSF57850">
    <property type="entry name" value="RING/U-box"/>
    <property type="match status" value="1"/>
</dbReference>
<dbReference type="PANTHER" id="PTHR10131:SF94">
    <property type="entry name" value="TNF RECEPTOR-ASSOCIATED FACTOR 4"/>
    <property type="match status" value="1"/>
</dbReference>
<protein>
    <recommendedName>
        <fullName evidence="4">Zinc finger C3HC4 RING-type domain-containing protein</fullName>
    </recommendedName>
</protein>
<dbReference type="Pfam" id="PF00097">
    <property type="entry name" value="zf-C3HC4"/>
    <property type="match status" value="1"/>
</dbReference>
<proteinExistence type="predicted"/>
<evidence type="ECO:0000313" key="5">
    <source>
        <dbReference type="EMBL" id="RMX61406.1"/>
    </source>
</evidence>
<sequence length="174" mass="20149">MDNHEAWDLEITFHEANGGNGSEVEETDFAHLADSHSENDEIQNCLGGYEYQLIDETTDNQKCPVCLFPMRDSVQTESCGHRLCRECLNGIPRFYLLIDLPLIFRTIQFYPDKAFAREMLCLRVKCLQSERGCLWIGQLRHAEKHEEKYCRRFPITCPNSYGKKGIPREEVDGV</sequence>